<comment type="caution">
    <text evidence="2">The sequence shown here is derived from an EMBL/GenBank/DDBJ whole genome shotgun (WGS) entry which is preliminary data.</text>
</comment>
<feature type="domain" description="CinA C-terminal" evidence="1">
    <location>
        <begin position="70"/>
        <end position="169"/>
    </location>
</feature>
<gene>
    <name evidence="2" type="ORF">ESB13_11135</name>
</gene>
<evidence type="ECO:0000313" key="3">
    <source>
        <dbReference type="Proteomes" id="UP000290545"/>
    </source>
</evidence>
<evidence type="ECO:0000313" key="2">
    <source>
        <dbReference type="EMBL" id="RXK87301.1"/>
    </source>
</evidence>
<dbReference type="OrthoDB" id="1252536at2"/>
<proteinExistence type="predicted"/>
<sequence length="228" mass="25234">MPSMSAYSFARRLDRGLRRTGNKADPYYGRYKTKARFMRLFSGMARNSHNRIGGLNELVMKNEYDLASIERIKTVLIKNRMSLSVAESVTSGHLQAALSLAQEASRFFQGGITVYNSGQKTRHLKVEPISALECNCVGQLVSNQMAVECNAHFLSEYAIGITGYATPVPEMGITALFAYLSVAQGDTVVLEEKIPVDRSQPGSPPENDSYAIQVYYANRALRHLASLL</sequence>
<name>A0A4Q1DCR9_9BACT</name>
<keyword evidence="3" id="KW-1185">Reference proteome</keyword>
<accession>A0A4Q1DCR9</accession>
<protein>
    <recommendedName>
        <fullName evidence="1">CinA C-terminal domain-containing protein</fullName>
    </recommendedName>
</protein>
<dbReference type="SUPFAM" id="SSF142433">
    <property type="entry name" value="CinA-like"/>
    <property type="match status" value="1"/>
</dbReference>
<dbReference type="Proteomes" id="UP000290545">
    <property type="component" value="Unassembled WGS sequence"/>
</dbReference>
<dbReference type="InterPro" id="IPR008136">
    <property type="entry name" value="CinA_C"/>
</dbReference>
<dbReference type="EMBL" id="SDHZ01000001">
    <property type="protein sequence ID" value="RXK87301.1"/>
    <property type="molecule type" value="Genomic_DNA"/>
</dbReference>
<organism evidence="2 3">
    <name type="scientific">Filimonas effusa</name>
    <dbReference type="NCBI Taxonomy" id="2508721"/>
    <lineage>
        <taxon>Bacteria</taxon>
        <taxon>Pseudomonadati</taxon>
        <taxon>Bacteroidota</taxon>
        <taxon>Chitinophagia</taxon>
        <taxon>Chitinophagales</taxon>
        <taxon>Chitinophagaceae</taxon>
        <taxon>Filimonas</taxon>
    </lineage>
</organism>
<evidence type="ECO:0000259" key="1">
    <source>
        <dbReference type="Pfam" id="PF02464"/>
    </source>
</evidence>
<dbReference type="Pfam" id="PF02464">
    <property type="entry name" value="CinA"/>
    <property type="match status" value="1"/>
</dbReference>
<dbReference type="InterPro" id="IPR036653">
    <property type="entry name" value="CinA-like_C"/>
</dbReference>
<reference evidence="2 3" key="1">
    <citation type="submission" date="2019-01" db="EMBL/GenBank/DDBJ databases">
        <title>Filimonas sp. strain TTM-71.</title>
        <authorList>
            <person name="Chen W.-M."/>
        </authorList>
    </citation>
    <scope>NUCLEOTIDE SEQUENCE [LARGE SCALE GENOMIC DNA]</scope>
    <source>
        <strain evidence="2 3">TTM-71</strain>
    </source>
</reference>
<dbReference type="AlphaFoldDB" id="A0A4Q1DCR9"/>
<dbReference type="Gene3D" id="3.90.950.20">
    <property type="entry name" value="CinA-like"/>
    <property type="match status" value="1"/>
</dbReference>